<protein>
    <submittedName>
        <fullName evidence="1">Uncharacterized protein</fullName>
    </submittedName>
</protein>
<dbReference type="EMBL" id="VSSQ01072990">
    <property type="protein sequence ID" value="MPN24212.1"/>
    <property type="molecule type" value="Genomic_DNA"/>
</dbReference>
<sequence>MGVVVAGSGEVTVWTDAAGAGPENKGFIVASFKGKGFSPQCLALEIAGGRLTF</sequence>
<gene>
    <name evidence="1" type="ORF">SDC9_171606</name>
</gene>
<dbReference type="AlphaFoldDB" id="A0A645GDX6"/>
<name>A0A645GDX6_9ZZZZ</name>
<organism evidence="1">
    <name type="scientific">bioreactor metagenome</name>
    <dbReference type="NCBI Taxonomy" id="1076179"/>
    <lineage>
        <taxon>unclassified sequences</taxon>
        <taxon>metagenomes</taxon>
        <taxon>ecological metagenomes</taxon>
    </lineage>
</organism>
<comment type="caution">
    <text evidence="1">The sequence shown here is derived from an EMBL/GenBank/DDBJ whole genome shotgun (WGS) entry which is preliminary data.</text>
</comment>
<evidence type="ECO:0000313" key="1">
    <source>
        <dbReference type="EMBL" id="MPN24212.1"/>
    </source>
</evidence>
<accession>A0A645GDX6</accession>
<proteinExistence type="predicted"/>
<reference evidence="1" key="1">
    <citation type="submission" date="2019-08" db="EMBL/GenBank/DDBJ databases">
        <authorList>
            <person name="Kucharzyk K."/>
            <person name="Murdoch R.W."/>
            <person name="Higgins S."/>
            <person name="Loffler F."/>
        </authorList>
    </citation>
    <scope>NUCLEOTIDE SEQUENCE</scope>
</reference>